<sequence>MHNIAEKRKAVHNSSGKLKFDYHKFLKWFPPKENDGAEITYPELTKEAYAIFPKAQSELIEAFISAIKLIRFINH</sequence>
<comment type="caution">
    <text evidence="1">The sequence shown here is derived from an EMBL/GenBank/DDBJ whole genome shotgun (WGS) entry which is preliminary data.</text>
</comment>
<organism evidence="1 2">
    <name type="scientific">Peronosclerospora sorghi</name>
    <dbReference type="NCBI Taxonomy" id="230839"/>
    <lineage>
        <taxon>Eukaryota</taxon>
        <taxon>Sar</taxon>
        <taxon>Stramenopiles</taxon>
        <taxon>Oomycota</taxon>
        <taxon>Peronosporomycetes</taxon>
        <taxon>Peronosporales</taxon>
        <taxon>Peronosporaceae</taxon>
        <taxon>Peronosclerospora</taxon>
    </lineage>
</organism>
<protein>
    <submittedName>
        <fullName evidence="1">Uncharacterized protein</fullName>
    </submittedName>
</protein>
<accession>A0ACC0WR88</accession>
<evidence type="ECO:0000313" key="2">
    <source>
        <dbReference type="Proteomes" id="UP001163321"/>
    </source>
</evidence>
<evidence type="ECO:0000313" key="1">
    <source>
        <dbReference type="EMBL" id="KAI9921262.1"/>
    </source>
</evidence>
<dbReference type="EMBL" id="CM047580">
    <property type="protein sequence ID" value="KAI9921262.1"/>
    <property type="molecule type" value="Genomic_DNA"/>
</dbReference>
<gene>
    <name evidence="1" type="ORF">PsorP6_000473</name>
</gene>
<keyword evidence="2" id="KW-1185">Reference proteome</keyword>
<dbReference type="Proteomes" id="UP001163321">
    <property type="component" value="Chromosome 1"/>
</dbReference>
<proteinExistence type="predicted"/>
<name>A0ACC0WR88_9STRA</name>
<reference evidence="1 2" key="1">
    <citation type="journal article" date="2022" name="bioRxiv">
        <title>The genome of the oomycete Peronosclerospora sorghi, a cosmopolitan pathogen of maize and sorghum, is inflated with dispersed pseudogenes.</title>
        <authorList>
            <person name="Fletcher K."/>
            <person name="Martin F."/>
            <person name="Isakeit T."/>
            <person name="Cavanaugh K."/>
            <person name="Magill C."/>
            <person name="Michelmore R."/>
        </authorList>
    </citation>
    <scope>NUCLEOTIDE SEQUENCE [LARGE SCALE GENOMIC DNA]</scope>
    <source>
        <strain evidence="1">P6</strain>
    </source>
</reference>